<dbReference type="Proteomes" id="UP000053424">
    <property type="component" value="Unassembled WGS sequence"/>
</dbReference>
<dbReference type="EMBL" id="KN831768">
    <property type="protein sequence ID" value="KIM48576.1"/>
    <property type="molecule type" value="Genomic_DNA"/>
</dbReference>
<evidence type="ECO:0000313" key="1">
    <source>
        <dbReference type="EMBL" id="KIM48576.1"/>
    </source>
</evidence>
<reference evidence="1 2" key="1">
    <citation type="submission" date="2014-04" db="EMBL/GenBank/DDBJ databases">
        <authorList>
            <consortium name="DOE Joint Genome Institute"/>
            <person name="Kuo A."/>
            <person name="Gay G."/>
            <person name="Dore J."/>
            <person name="Kohler A."/>
            <person name="Nagy L.G."/>
            <person name="Floudas D."/>
            <person name="Copeland A."/>
            <person name="Barry K.W."/>
            <person name="Cichocki N."/>
            <person name="Veneault-Fourrey C."/>
            <person name="LaButti K."/>
            <person name="Lindquist E.A."/>
            <person name="Lipzen A."/>
            <person name="Lundell T."/>
            <person name="Morin E."/>
            <person name="Murat C."/>
            <person name="Sun H."/>
            <person name="Tunlid A."/>
            <person name="Henrissat B."/>
            <person name="Grigoriev I.V."/>
            <person name="Hibbett D.S."/>
            <person name="Martin F."/>
            <person name="Nordberg H.P."/>
            <person name="Cantor M.N."/>
            <person name="Hua S.X."/>
        </authorList>
    </citation>
    <scope>NUCLEOTIDE SEQUENCE [LARGE SCALE GENOMIC DNA]</scope>
    <source>
        <strain evidence="2">h7</strain>
    </source>
</reference>
<accession>A0A0C3CXN4</accession>
<gene>
    <name evidence="1" type="ORF">M413DRAFT_437787</name>
</gene>
<dbReference type="HOGENOM" id="CLU_2590020_0_0_1"/>
<organism evidence="1 2">
    <name type="scientific">Hebeloma cylindrosporum</name>
    <dbReference type="NCBI Taxonomy" id="76867"/>
    <lineage>
        <taxon>Eukaryota</taxon>
        <taxon>Fungi</taxon>
        <taxon>Dikarya</taxon>
        <taxon>Basidiomycota</taxon>
        <taxon>Agaricomycotina</taxon>
        <taxon>Agaricomycetes</taxon>
        <taxon>Agaricomycetidae</taxon>
        <taxon>Agaricales</taxon>
        <taxon>Agaricineae</taxon>
        <taxon>Hymenogastraceae</taxon>
        <taxon>Hebeloma</taxon>
    </lineage>
</organism>
<dbReference type="AlphaFoldDB" id="A0A0C3CXN4"/>
<protein>
    <submittedName>
        <fullName evidence="1">Uncharacterized protein</fullName>
    </submittedName>
</protein>
<reference evidence="2" key="2">
    <citation type="submission" date="2015-01" db="EMBL/GenBank/DDBJ databases">
        <title>Evolutionary Origins and Diversification of the Mycorrhizal Mutualists.</title>
        <authorList>
            <consortium name="DOE Joint Genome Institute"/>
            <consortium name="Mycorrhizal Genomics Consortium"/>
            <person name="Kohler A."/>
            <person name="Kuo A."/>
            <person name="Nagy L.G."/>
            <person name="Floudas D."/>
            <person name="Copeland A."/>
            <person name="Barry K.W."/>
            <person name="Cichocki N."/>
            <person name="Veneault-Fourrey C."/>
            <person name="LaButti K."/>
            <person name="Lindquist E.A."/>
            <person name="Lipzen A."/>
            <person name="Lundell T."/>
            <person name="Morin E."/>
            <person name="Murat C."/>
            <person name="Riley R."/>
            <person name="Ohm R."/>
            <person name="Sun H."/>
            <person name="Tunlid A."/>
            <person name="Henrissat B."/>
            <person name="Grigoriev I.V."/>
            <person name="Hibbett D.S."/>
            <person name="Martin F."/>
        </authorList>
    </citation>
    <scope>NUCLEOTIDE SEQUENCE [LARGE SCALE GENOMIC DNA]</scope>
    <source>
        <strain evidence="2">h7</strain>
    </source>
</reference>
<sequence>MREYGGSCAISMQDGYGFPPRGWSSLCIHPLTSRSFVCSSPFDTELIHSSYFDIHPRLQRFGSRERRKGFIQISALGTDF</sequence>
<evidence type="ECO:0000313" key="2">
    <source>
        <dbReference type="Proteomes" id="UP000053424"/>
    </source>
</evidence>
<name>A0A0C3CXN4_HEBCY</name>
<proteinExistence type="predicted"/>
<keyword evidence="2" id="KW-1185">Reference proteome</keyword>